<dbReference type="GO" id="GO:0061025">
    <property type="term" value="P:membrane fusion"/>
    <property type="evidence" value="ECO:0007669"/>
    <property type="project" value="TreeGrafter"/>
</dbReference>
<keyword evidence="4" id="KW-1185">Reference proteome</keyword>
<evidence type="ECO:0000313" key="4">
    <source>
        <dbReference type="Proteomes" id="UP000186817"/>
    </source>
</evidence>
<dbReference type="PANTHER" id="PTHR23333:SF20">
    <property type="entry name" value="NSFL1 COFACTOR P47"/>
    <property type="match status" value="1"/>
</dbReference>
<dbReference type="GO" id="GO:0043161">
    <property type="term" value="P:proteasome-mediated ubiquitin-dependent protein catabolic process"/>
    <property type="evidence" value="ECO:0007669"/>
    <property type="project" value="TreeGrafter"/>
</dbReference>
<dbReference type="EMBL" id="LSRX01001362">
    <property type="protein sequence ID" value="OLP80637.1"/>
    <property type="molecule type" value="Genomic_DNA"/>
</dbReference>
<dbReference type="GO" id="GO:0043130">
    <property type="term" value="F:ubiquitin binding"/>
    <property type="evidence" value="ECO:0007669"/>
    <property type="project" value="TreeGrafter"/>
</dbReference>
<dbReference type="SUPFAM" id="SSF54236">
    <property type="entry name" value="Ubiquitin-like"/>
    <property type="match status" value="1"/>
</dbReference>
<dbReference type="GO" id="GO:0031468">
    <property type="term" value="P:nuclear membrane reassembly"/>
    <property type="evidence" value="ECO:0007669"/>
    <property type="project" value="TreeGrafter"/>
</dbReference>
<feature type="signal peptide" evidence="1">
    <location>
        <begin position="1"/>
        <end position="20"/>
    </location>
</feature>
<dbReference type="GO" id="GO:0000045">
    <property type="term" value="P:autophagosome assembly"/>
    <property type="evidence" value="ECO:0007669"/>
    <property type="project" value="TreeGrafter"/>
</dbReference>
<dbReference type="AlphaFoldDB" id="A0A1Q9CCS2"/>
<dbReference type="Gene3D" id="3.10.20.90">
    <property type="entry name" value="Phosphatidylinositol 3-kinase Catalytic Subunit, Chain A, domain 1"/>
    <property type="match status" value="1"/>
</dbReference>
<reference evidence="3 4" key="1">
    <citation type="submission" date="2016-02" db="EMBL/GenBank/DDBJ databases">
        <title>Genome analysis of coral dinoflagellate symbionts highlights evolutionary adaptations to a symbiotic lifestyle.</title>
        <authorList>
            <person name="Aranda M."/>
            <person name="Li Y."/>
            <person name="Liew Y.J."/>
            <person name="Baumgarten S."/>
            <person name="Simakov O."/>
            <person name="Wilson M."/>
            <person name="Piel J."/>
            <person name="Ashoor H."/>
            <person name="Bougouffa S."/>
            <person name="Bajic V.B."/>
            <person name="Ryu T."/>
            <person name="Ravasi T."/>
            <person name="Bayer T."/>
            <person name="Micklem G."/>
            <person name="Kim H."/>
            <person name="Bhak J."/>
            <person name="Lajeunesse T.C."/>
            <person name="Voolstra C.R."/>
        </authorList>
    </citation>
    <scope>NUCLEOTIDE SEQUENCE [LARGE SCALE GENOMIC DNA]</scope>
    <source>
        <strain evidence="3 4">CCMP2467</strain>
    </source>
</reference>
<evidence type="ECO:0000256" key="1">
    <source>
        <dbReference type="SAM" id="SignalP"/>
    </source>
</evidence>
<gene>
    <name evidence="3" type="primary">NSFL1C</name>
    <name evidence="3" type="ORF">AK812_SmicGene38919</name>
</gene>
<dbReference type="GO" id="GO:0005829">
    <property type="term" value="C:cytosol"/>
    <property type="evidence" value="ECO:0007669"/>
    <property type="project" value="TreeGrafter"/>
</dbReference>
<comment type="caution">
    <text evidence="3">The sequence shown here is derived from an EMBL/GenBank/DDBJ whole genome shotgun (WGS) entry which is preliminary data.</text>
</comment>
<dbReference type="InterPro" id="IPR029071">
    <property type="entry name" value="Ubiquitin-like_domsf"/>
</dbReference>
<dbReference type="GO" id="GO:0005634">
    <property type="term" value="C:nucleus"/>
    <property type="evidence" value="ECO:0007669"/>
    <property type="project" value="TreeGrafter"/>
</dbReference>
<organism evidence="3 4">
    <name type="scientific">Symbiodinium microadriaticum</name>
    <name type="common">Dinoflagellate</name>
    <name type="synonym">Zooxanthella microadriatica</name>
    <dbReference type="NCBI Taxonomy" id="2951"/>
    <lineage>
        <taxon>Eukaryota</taxon>
        <taxon>Sar</taxon>
        <taxon>Alveolata</taxon>
        <taxon>Dinophyceae</taxon>
        <taxon>Suessiales</taxon>
        <taxon>Symbiodiniaceae</taxon>
        <taxon>Symbiodinium</taxon>
    </lineage>
</organism>
<feature type="chain" id="PRO_5012389881" evidence="1">
    <location>
        <begin position="21"/>
        <end position="108"/>
    </location>
</feature>
<dbReference type="CDD" id="cd01770">
    <property type="entry name" value="UBX_UBXN2"/>
    <property type="match status" value="1"/>
</dbReference>
<sequence length="108" mass="11641">MVRFLYAGFPALFLAEVARCTDSVAFARAVDATKPKTKIQIRFHDGTRKAQEFNEDHTVGDLRAFCAQCVGGQAMTIMGGFPPKPIADDQLTLKDAGLLNAAVTVKPA</sequence>
<proteinExistence type="predicted"/>
<keyword evidence="1" id="KW-0732">Signal</keyword>
<dbReference type="PANTHER" id="PTHR23333">
    <property type="entry name" value="UBX DOMAIN CONTAINING PROTEIN"/>
    <property type="match status" value="1"/>
</dbReference>
<dbReference type="Pfam" id="PF00789">
    <property type="entry name" value="UBX"/>
    <property type="match status" value="1"/>
</dbReference>
<protein>
    <submittedName>
        <fullName evidence="3">NSFL1 cofactor p47</fullName>
    </submittedName>
</protein>
<dbReference type="Proteomes" id="UP000186817">
    <property type="component" value="Unassembled WGS sequence"/>
</dbReference>
<name>A0A1Q9CCS2_SYMMI</name>
<dbReference type="PROSITE" id="PS50033">
    <property type="entry name" value="UBX"/>
    <property type="match status" value="1"/>
</dbReference>
<evidence type="ECO:0000313" key="3">
    <source>
        <dbReference type="EMBL" id="OLP80637.1"/>
    </source>
</evidence>
<dbReference type="OrthoDB" id="408144at2759"/>
<feature type="domain" description="UBX" evidence="2">
    <location>
        <begin position="32"/>
        <end position="106"/>
    </location>
</feature>
<dbReference type="OMA" id="IQMNDEM"/>
<dbReference type="SMART" id="SM00166">
    <property type="entry name" value="UBX"/>
    <property type="match status" value="1"/>
</dbReference>
<accession>A0A1Q9CCS2</accession>
<dbReference type="InterPro" id="IPR001012">
    <property type="entry name" value="UBX_dom"/>
</dbReference>
<dbReference type="GO" id="GO:0007030">
    <property type="term" value="P:Golgi organization"/>
    <property type="evidence" value="ECO:0007669"/>
    <property type="project" value="TreeGrafter"/>
</dbReference>
<evidence type="ECO:0000259" key="2">
    <source>
        <dbReference type="PROSITE" id="PS50033"/>
    </source>
</evidence>